<feature type="domain" description="GDS1 winged helix" evidence="2">
    <location>
        <begin position="137"/>
        <end position="232"/>
    </location>
</feature>
<feature type="compositionally biased region" description="Polar residues" evidence="1">
    <location>
        <begin position="73"/>
        <end position="82"/>
    </location>
</feature>
<evidence type="ECO:0000259" key="2">
    <source>
        <dbReference type="Pfam" id="PF25318"/>
    </source>
</evidence>
<dbReference type="InterPro" id="IPR057511">
    <property type="entry name" value="WH_GDS1"/>
</dbReference>
<dbReference type="Pfam" id="PF25318">
    <property type="entry name" value="WHD_GDS1"/>
    <property type="match status" value="1"/>
</dbReference>
<feature type="compositionally biased region" description="Basic residues" evidence="1">
    <location>
        <begin position="83"/>
        <end position="111"/>
    </location>
</feature>
<evidence type="ECO:0000313" key="4">
    <source>
        <dbReference type="Proteomes" id="UP000478008"/>
    </source>
</evidence>
<feature type="region of interest" description="Disordered" evidence="1">
    <location>
        <begin position="259"/>
        <end position="285"/>
    </location>
</feature>
<sequence>MSGLTTTVHSSLPLQTSVTVGIDSLSEQSSTPSSTQSIDPSTAATSVADPSELVKPVSSTLNADKVEKKKPFDTQSSASRPNSHTHMHKHYKKNSSKKEKKEKKEKRKVSKPRTINHATGIASNVPLQGERVRPTAHPSLSDDVLMAIFEILHDEDTDGNGMTVKHICDILIKKHPEMANLSSKTSNLVSAKLNAYVKRIEKGDKRMKYALSRVWANTSPRRMLYIYRGVLADNYPEFVHNAIEKLRLKESIKEAEIAQSMSEASPSSSASPASIETPASLNSSVGSSADVNMDLISSPFRGGDRNPPLAPGVGYFKKQSPFQDAVLSLKMPQLSVPYSSAPVTASLNTCRVPLDSAKEAEANISLSSSASPSSANPWLSLMNDSEEDEEDEVYMGRRSSVTTAVVPSTLSKRSKSMSFIQSKRPRTSKLTAASMTPRIPKKQSIADSPSASAAVAALRVSALSNFYSAVGSSARSKAEESQAPRISNKWLETVRSGFLNQDIESPENVSLAELDGMFA</sequence>
<name>A0A7D9CY41_DEKBR</name>
<dbReference type="Proteomes" id="UP000478008">
    <property type="component" value="Unassembled WGS sequence"/>
</dbReference>
<dbReference type="AlphaFoldDB" id="A0A7D9CY41"/>
<organism evidence="3 4">
    <name type="scientific">Dekkera bruxellensis</name>
    <name type="common">Brettanomyces custersii</name>
    <dbReference type="NCBI Taxonomy" id="5007"/>
    <lineage>
        <taxon>Eukaryota</taxon>
        <taxon>Fungi</taxon>
        <taxon>Dikarya</taxon>
        <taxon>Ascomycota</taxon>
        <taxon>Saccharomycotina</taxon>
        <taxon>Pichiomycetes</taxon>
        <taxon>Pichiales</taxon>
        <taxon>Pichiaceae</taxon>
        <taxon>Brettanomyces</taxon>
    </lineage>
</organism>
<gene>
    <name evidence="3" type="ORF">DEBR0S3_14444G</name>
</gene>
<evidence type="ECO:0000256" key="1">
    <source>
        <dbReference type="SAM" id="MobiDB-lite"/>
    </source>
</evidence>
<reference evidence="3 4" key="1">
    <citation type="submission" date="2019-07" db="EMBL/GenBank/DDBJ databases">
        <authorList>
            <person name="Friedrich A."/>
            <person name="Schacherer J."/>
        </authorList>
    </citation>
    <scope>NUCLEOTIDE SEQUENCE [LARGE SCALE GENOMIC DNA]</scope>
</reference>
<dbReference type="EMBL" id="CABFWN010000003">
    <property type="protein sequence ID" value="VUG18555.1"/>
    <property type="molecule type" value="Genomic_DNA"/>
</dbReference>
<feature type="region of interest" description="Disordered" evidence="1">
    <location>
        <begin position="23"/>
        <end position="118"/>
    </location>
</feature>
<accession>A0A7D9CY41</accession>
<evidence type="ECO:0000313" key="3">
    <source>
        <dbReference type="EMBL" id="VUG18555.1"/>
    </source>
</evidence>
<keyword evidence="4" id="KW-1185">Reference proteome</keyword>
<protein>
    <submittedName>
        <fullName evidence="3">DEBR0S3_14444g1_1</fullName>
    </submittedName>
</protein>
<feature type="compositionally biased region" description="Low complexity" evidence="1">
    <location>
        <begin position="23"/>
        <end position="41"/>
    </location>
</feature>
<proteinExistence type="predicted"/>
<feature type="compositionally biased region" description="Low complexity" evidence="1">
    <location>
        <begin position="259"/>
        <end position="280"/>
    </location>
</feature>